<dbReference type="GO" id="GO:0000727">
    <property type="term" value="P:double-strand break repair via break-induced replication"/>
    <property type="evidence" value="ECO:0007669"/>
    <property type="project" value="TreeGrafter"/>
</dbReference>
<protein>
    <submittedName>
        <fullName evidence="7">Uncharacterized protein</fullName>
    </submittedName>
</protein>
<sequence>FGGARVWRAGGRWNAEKVRAAEEAEQEEQAGEEAEETEGVERKDNAEPWVVKNFWAAFDALGDIMRLREALFLGMSVHRAIIRTGSSIIDKNDIRLMKGYRVVQLRQGPDLVLFTHPGVLFRLGLWLADALRDRVEGTNVGRRTKKKSLPIILACLNEKAKTYVVIGMNAALDFGDVKKNEFGLAFLDAKEDSGARTRHSSFDTSILEVNEADFDRFIAEVYQSKDKY</sequence>
<dbReference type="EMBL" id="SFCI01000298">
    <property type="protein sequence ID" value="TFY80719.1"/>
    <property type="molecule type" value="Genomic_DNA"/>
</dbReference>
<dbReference type="PANTHER" id="PTHR10507">
    <property type="entry name" value="CDC45-RELATED PROTEIN"/>
    <property type="match status" value="1"/>
</dbReference>
<organism evidence="7 8">
    <name type="scientific">Hericium alpestre</name>
    <dbReference type="NCBI Taxonomy" id="135208"/>
    <lineage>
        <taxon>Eukaryota</taxon>
        <taxon>Fungi</taxon>
        <taxon>Dikarya</taxon>
        <taxon>Basidiomycota</taxon>
        <taxon>Agaricomycotina</taxon>
        <taxon>Agaricomycetes</taxon>
        <taxon>Russulales</taxon>
        <taxon>Hericiaceae</taxon>
        <taxon>Hericium</taxon>
    </lineage>
</organism>
<evidence type="ECO:0000256" key="6">
    <source>
        <dbReference type="SAM" id="MobiDB-lite"/>
    </source>
</evidence>
<keyword evidence="8" id="KW-1185">Reference proteome</keyword>
<evidence type="ECO:0000256" key="2">
    <source>
        <dbReference type="ARBA" id="ARBA00010727"/>
    </source>
</evidence>
<dbReference type="AlphaFoldDB" id="A0A4Z0A4A4"/>
<dbReference type="InterPro" id="IPR003874">
    <property type="entry name" value="CDC45"/>
</dbReference>
<evidence type="ECO:0000313" key="7">
    <source>
        <dbReference type="EMBL" id="TFY80719.1"/>
    </source>
</evidence>
<evidence type="ECO:0000256" key="1">
    <source>
        <dbReference type="ARBA" id="ARBA00004123"/>
    </source>
</evidence>
<gene>
    <name evidence="7" type="ORF">EWM64_g3292</name>
</gene>
<comment type="subcellular location">
    <subcellularLocation>
        <location evidence="1">Nucleus</location>
    </subcellularLocation>
</comment>
<feature type="non-terminal residue" evidence="7">
    <location>
        <position position="1"/>
    </location>
</feature>
<comment type="caution">
    <text evidence="7">The sequence shown here is derived from an EMBL/GenBank/DDBJ whole genome shotgun (WGS) entry which is preliminary data.</text>
</comment>
<evidence type="ECO:0000256" key="4">
    <source>
        <dbReference type="ARBA" id="ARBA00023242"/>
    </source>
</evidence>
<keyword evidence="4" id="KW-0539">Nucleus</keyword>
<keyword evidence="3" id="KW-0235">DNA replication</keyword>
<evidence type="ECO:0000256" key="3">
    <source>
        <dbReference type="ARBA" id="ARBA00022705"/>
    </source>
</evidence>
<accession>A0A4Z0A4A4</accession>
<feature type="region of interest" description="Disordered" evidence="6">
    <location>
        <begin position="18"/>
        <end position="42"/>
    </location>
</feature>
<proteinExistence type="inferred from homology"/>
<name>A0A4Z0A4A4_9AGAM</name>
<dbReference type="Proteomes" id="UP000298061">
    <property type="component" value="Unassembled WGS sequence"/>
</dbReference>
<dbReference type="GO" id="GO:0031261">
    <property type="term" value="C:DNA replication preinitiation complex"/>
    <property type="evidence" value="ECO:0007669"/>
    <property type="project" value="TreeGrafter"/>
</dbReference>
<evidence type="ECO:0000256" key="5">
    <source>
        <dbReference type="ARBA" id="ARBA00023306"/>
    </source>
</evidence>
<dbReference type="STRING" id="135208.A0A4Z0A4A4"/>
<dbReference type="GO" id="GO:1902977">
    <property type="term" value="P:mitotic DNA replication preinitiation complex assembly"/>
    <property type="evidence" value="ECO:0007669"/>
    <property type="project" value="TreeGrafter"/>
</dbReference>
<dbReference type="GO" id="GO:0003697">
    <property type="term" value="F:single-stranded DNA binding"/>
    <property type="evidence" value="ECO:0007669"/>
    <property type="project" value="TreeGrafter"/>
</dbReference>
<dbReference type="OrthoDB" id="10258882at2759"/>
<dbReference type="PANTHER" id="PTHR10507:SF0">
    <property type="entry name" value="CELL DIVISION CONTROL PROTEIN 45 HOMOLOG"/>
    <property type="match status" value="1"/>
</dbReference>
<keyword evidence="5" id="KW-0131">Cell cycle</keyword>
<evidence type="ECO:0000313" key="8">
    <source>
        <dbReference type="Proteomes" id="UP000298061"/>
    </source>
</evidence>
<dbReference type="GO" id="GO:0006270">
    <property type="term" value="P:DNA replication initiation"/>
    <property type="evidence" value="ECO:0007669"/>
    <property type="project" value="InterPro"/>
</dbReference>
<feature type="compositionally biased region" description="Acidic residues" evidence="6">
    <location>
        <begin position="23"/>
        <end position="38"/>
    </location>
</feature>
<dbReference type="GO" id="GO:0003688">
    <property type="term" value="F:DNA replication origin binding"/>
    <property type="evidence" value="ECO:0007669"/>
    <property type="project" value="TreeGrafter"/>
</dbReference>
<reference evidence="7 8" key="1">
    <citation type="submission" date="2019-02" db="EMBL/GenBank/DDBJ databases">
        <title>Genome sequencing of the rare red list fungi Hericium alpestre (H. flagellum).</title>
        <authorList>
            <person name="Buettner E."/>
            <person name="Kellner H."/>
        </authorList>
    </citation>
    <scope>NUCLEOTIDE SEQUENCE [LARGE SCALE GENOMIC DNA]</scope>
    <source>
        <strain evidence="7 8">DSM 108284</strain>
    </source>
</reference>
<dbReference type="GO" id="GO:0003682">
    <property type="term" value="F:chromatin binding"/>
    <property type="evidence" value="ECO:0007669"/>
    <property type="project" value="TreeGrafter"/>
</dbReference>
<comment type="similarity">
    <text evidence="2">Belongs to the CDC45 family.</text>
</comment>
<dbReference type="Pfam" id="PF02724">
    <property type="entry name" value="CDC45"/>
    <property type="match status" value="1"/>
</dbReference>